<dbReference type="Proteomes" id="UP001501175">
    <property type="component" value="Unassembled WGS sequence"/>
</dbReference>
<organism evidence="3 4">
    <name type="scientific">Nibrella saemangeumensis</name>
    <dbReference type="NCBI Taxonomy" id="1084526"/>
    <lineage>
        <taxon>Bacteria</taxon>
        <taxon>Pseudomonadati</taxon>
        <taxon>Bacteroidota</taxon>
        <taxon>Cytophagia</taxon>
        <taxon>Cytophagales</taxon>
        <taxon>Spirosomataceae</taxon>
        <taxon>Nibrella</taxon>
    </lineage>
</organism>
<dbReference type="PANTHER" id="PTHR32060:SF30">
    <property type="entry name" value="CARBOXY-TERMINAL PROCESSING PROTEASE CTPA"/>
    <property type="match status" value="1"/>
</dbReference>
<dbReference type="EMBL" id="BAABHD010000024">
    <property type="protein sequence ID" value="GAA4454072.1"/>
    <property type="molecule type" value="Genomic_DNA"/>
</dbReference>
<evidence type="ECO:0000313" key="4">
    <source>
        <dbReference type="Proteomes" id="UP001501175"/>
    </source>
</evidence>
<reference evidence="4" key="1">
    <citation type="journal article" date="2019" name="Int. J. Syst. Evol. Microbiol.">
        <title>The Global Catalogue of Microorganisms (GCM) 10K type strain sequencing project: providing services to taxonomists for standard genome sequencing and annotation.</title>
        <authorList>
            <consortium name="The Broad Institute Genomics Platform"/>
            <consortium name="The Broad Institute Genome Sequencing Center for Infectious Disease"/>
            <person name="Wu L."/>
            <person name="Ma J."/>
        </authorList>
    </citation>
    <scope>NUCLEOTIDE SEQUENCE [LARGE SCALE GENOMIC DNA]</scope>
    <source>
        <strain evidence="4">JCM 17927</strain>
    </source>
</reference>
<gene>
    <name evidence="3" type="ORF">GCM10023189_20030</name>
</gene>
<dbReference type="InterPro" id="IPR036034">
    <property type="entry name" value="PDZ_sf"/>
</dbReference>
<dbReference type="PROSITE" id="PS50106">
    <property type="entry name" value="PDZ"/>
    <property type="match status" value="1"/>
</dbReference>
<protein>
    <recommendedName>
        <fullName evidence="2">PDZ domain-containing protein</fullName>
    </recommendedName>
</protein>
<name>A0ABP8MS08_9BACT</name>
<feature type="domain" description="PDZ" evidence="2">
    <location>
        <begin position="434"/>
        <end position="494"/>
    </location>
</feature>
<evidence type="ECO:0000256" key="1">
    <source>
        <dbReference type="SAM" id="SignalP"/>
    </source>
</evidence>
<dbReference type="SUPFAM" id="SSF52096">
    <property type="entry name" value="ClpP/crotonase"/>
    <property type="match status" value="2"/>
</dbReference>
<dbReference type="PANTHER" id="PTHR32060">
    <property type="entry name" value="TAIL-SPECIFIC PROTEASE"/>
    <property type="match status" value="1"/>
</dbReference>
<keyword evidence="1" id="KW-0732">Signal</keyword>
<feature type="signal peptide" evidence="1">
    <location>
        <begin position="1"/>
        <end position="23"/>
    </location>
</feature>
<dbReference type="InterPro" id="IPR001478">
    <property type="entry name" value="PDZ"/>
</dbReference>
<sequence length="759" mass="84074">MHWLYRCLPLIGLLLIQGSSAFAQPAYTNEQYNRLADAGKLYGYVKYFHPNLQTKALRWDSAFAAAVPAVLATRNRSEYAAVLIKLLSVLDDPLTTVLTASPAGTPKPSPITYRIVDSTLYVDLTHYEALRTNWVTGDQGAAPQLAKALSNPEQLKGVVFDLRPVSGRESASVSDIETVLGNGGISQLYTGNFYAPSHRILIHKTRFNRYFQLERALPIRGQGKKDVPMVFIVNSLAQLPPLVVGLQTQGKAAIIQEEGAGDITGSEYRYYGADSVLIRLRRSELVSQNGSTGITPTLTYKPADAATLPTKAQQLIRNGFTYKAPPVVPIMLPVSNFDVYRESYNKLGAYPSLGYRVLAAAEIYTSIDLFFAYKHLMDNNWDQVYREMLPKFVLARDSLDYLRAVAEFNAHINDGHGMIGSPLYPKITNGGTHSSGIFGKMVEGQFIVNVIANDSVARRVGLKRGDVILAINGKKPQALIDEVRKYRAASNEVSQTYFLSEALLRGDEGETTQLTIKDAEGTVRTVALKHAKALEREEWGPQLNDRLNQPMLRFITNDIGYADLNRLKQTEVDSMFTLFKNTKAIIFDMRGYPNVTLWAISSRLTDKKNVTGALFTFPINLQPNLANIVDYYGGQKVWEEDQQMIPAPAGWIYRGKTVMLIDESAISQAEHTGLFLRAANGTRFIGSQTAGANGTAYGYPIPGGIFMAYTGHQSAYGDGKPMQRIGLKPDIEVRPTIKGIQQGRDEVLERAVQYLQTEK</sequence>
<dbReference type="Pfam" id="PF03572">
    <property type="entry name" value="Peptidase_S41"/>
    <property type="match status" value="1"/>
</dbReference>
<evidence type="ECO:0000259" key="2">
    <source>
        <dbReference type="PROSITE" id="PS50106"/>
    </source>
</evidence>
<dbReference type="Gene3D" id="3.90.226.10">
    <property type="entry name" value="2-enoyl-CoA Hydratase, Chain A, domain 1"/>
    <property type="match status" value="1"/>
</dbReference>
<dbReference type="RefSeq" id="WP_345243070.1">
    <property type="nucleotide sequence ID" value="NZ_BAABHD010000024.1"/>
</dbReference>
<comment type="caution">
    <text evidence="3">The sequence shown here is derived from an EMBL/GenBank/DDBJ whole genome shotgun (WGS) entry which is preliminary data.</text>
</comment>
<dbReference type="Gene3D" id="2.30.42.10">
    <property type="match status" value="1"/>
</dbReference>
<evidence type="ECO:0000313" key="3">
    <source>
        <dbReference type="EMBL" id="GAA4454072.1"/>
    </source>
</evidence>
<keyword evidence="4" id="KW-1185">Reference proteome</keyword>
<dbReference type="InterPro" id="IPR005151">
    <property type="entry name" value="Tail-specific_protease"/>
</dbReference>
<feature type="chain" id="PRO_5047201693" description="PDZ domain-containing protein" evidence="1">
    <location>
        <begin position="24"/>
        <end position="759"/>
    </location>
</feature>
<dbReference type="InterPro" id="IPR029045">
    <property type="entry name" value="ClpP/crotonase-like_dom_sf"/>
</dbReference>
<accession>A0ABP8MS08</accession>
<dbReference type="SUPFAM" id="SSF50156">
    <property type="entry name" value="PDZ domain-like"/>
    <property type="match status" value="1"/>
</dbReference>
<proteinExistence type="predicted"/>
<dbReference type="Gene3D" id="3.30.750.44">
    <property type="match status" value="1"/>
</dbReference>